<dbReference type="PRINTS" id="PR00125">
    <property type="entry name" value="ATPASEDELTA"/>
</dbReference>
<comment type="subcellular location">
    <subcellularLocation>
        <location evidence="7">Cell membrane</location>
        <topology evidence="7">Peripheral membrane protein</topology>
    </subcellularLocation>
    <subcellularLocation>
        <location evidence="1">Membrane</location>
    </subcellularLocation>
</comment>
<dbReference type="PANTHER" id="PTHR11910">
    <property type="entry name" value="ATP SYNTHASE DELTA CHAIN"/>
    <property type="match status" value="1"/>
</dbReference>
<gene>
    <name evidence="7" type="primary">atpH</name>
    <name evidence="8" type="ORF">FNM00_03945</name>
</gene>
<dbReference type="RefSeq" id="WP_143911706.1">
    <property type="nucleotide sequence ID" value="NZ_VLNT01000002.1"/>
</dbReference>
<comment type="function">
    <text evidence="7">F(1)F(0) ATP synthase produces ATP from ADP in the presence of a proton or sodium gradient. F-type ATPases consist of two structural domains, F(1) containing the extramembraneous catalytic core and F(0) containing the membrane proton channel, linked together by a central stalk and a peripheral stalk. During catalysis, ATP synthesis in the catalytic domain of F(1) is coupled via a rotary mechanism of the central stalk subunits to proton translocation.</text>
</comment>
<dbReference type="EMBL" id="VLNT01000002">
    <property type="protein sequence ID" value="TSD65585.1"/>
    <property type="molecule type" value="Genomic_DNA"/>
</dbReference>
<evidence type="ECO:0000256" key="5">
    <source>
        <dbReference type="ARBA" id="ARBA00023136"/>
    </source>
</evidence>
<proteinExistence type="inferred from homology"/>
<reference evidence="8 9" key="1">
    <citation type="submission" date="2019-07" db="EMBL/GenBank/DDBJ databases">
        <authorList>
            <person name="Zhao L.H."/>
        </authorList>
    </citation>
    <scope>NUCLEOTIDE SEQUENCE [LARGE SCALE GENOMIC DNA]</scope>
    <source>
        <strain evidence="8 9">Co35</strain>
    </source>
</reference>
<comment type="function">
    <text evidence="7">This protein is part of the stalk that links CF(0) to CF(1). It either transmits conformational changes from CF(0) to CF(1) or is implicated in proton conduction.</text>
</comment>
<name>A0A554SGV4_9ACTN</name>
<keyword evidence="9" id="KW-1185">Reference proteome</keyword>
<dbReference type="Pfam" id="PF00213">
    <property type="entry name" value="OSCP"/>
    <property type="match status" value="1"/>
</dbReference>
<comment type="caution">
    <text evidence="8">The sequence shown here is derived from an EMBL/GenBank/DDBJ whole genome shotgun (WGS) entry which is preliminary data.</text>
</comment>
<dbReference type="HAMAP" id="MF_01416">
    <property type="entry name" value="ATP_synth_delta_bact"/>
    <property type="match status" value="1"/>
</dbReference>
<keyword evidence="7" id="KW-0139">CF(1)</keyword>
<organism evidence="8 9">
    <name type="scientific">Aeromicrobium piscarium</name>
    <dbReference type="NCBI Taxonomy" id="2590901"/>
    <lineage>
        <taxon>Bacteria</taxon>
        <taxon>Bacillati</taxon>
        <taxon>Actinomycetota</taxon>
        <taxon>Actinomycetes</taxon>
        <taxon>Propionibacteriales</taxon>
        <taxon>Nocardioidaceae</taxon>
        <taxon>Aeromicrobium</taxon>
    </lineage>
</organism>
<keyword evidence="3 7" id="KW-0375">Hydrogen ion transport</keyword>
<dbReference type="Proteomes" id="UP000316988">
    <property type="component" value="Unassembled WGS sequence"/>
</dbReference>
<sequence>MRGTSAKSRDEVLAAVDAVQGDVAELGTQLLAAVDVLDANPALRRVLTDPSTDTEAKQDLASSVFGGTFSADTVGVLRTAVGGRWAAGRDLADGLEQAGIAAYVRSAQDAGEGQRFETGLFEAGQAVLGDVDLRRAVSDKSAPVAARKQLLADVLGDKVVPTALAVLQQATVARTGSFEKVLEGFNVLVAQRRGRLAATVRAAYDLDDAERERLASVLQRKYGAEVQLNVIVDPAVVGGVAVTVGDEVVDATMSTRLESARRALAG</sequence>
<keyword evidence="7" id="KW-1003">Cell membrane</keyword>
<dbReference type="GO" id="GO:0046933">
    <property type="term" value="F:proton-transporting ATP synthase activity, rotational mechanism"/>
    <property type="evidence" value="ECO:0007669"/>
    <property type="project" value="UniProtKB-UniRule"/>
</dbReference>
<accession>A0A554SGV4</accession>
<comment type="similarity">
    <text evidence="7">Belongs to the ATPase delta chain family.</text>
</comment>
<dbReference type="InterPro" id="IPR000711">
    <property type="entry name" value="ATPase_OSCP/dsu"/>
</dbReference>
<evidence type="ECO:0000313" key="9">
    <source>
        <dbReference type="Proteomes" id="UP000316988"/>
    </source>
</evidence>
<dbReference type="OrthoDB" id="5242917at2"/>
<protein>
    <recommendedName>
        <fullName evidence="7">ATP synthase subunit delta</fullName>
    </recommendedName>
    <alternativeName>
        <fullName evidence="7">ATP synthase F(1) sector subunit delta</fullName>
    </alternativeName>
    <alternativeName>
        <fullName evidence="7">F-type ATPase subunit delta</fullName>
        <shortName evidence="7">F-ATPase subunit delta</shortName>
    </alternativeName>
</protein>
<evidence type="ECO:0000256" key="2">
    <source>
        <dbReference type="ARBA" id="ARBA00022448"/>
    </source>
</evidence>
<dbReference type="GO" id="GO:0045259">
    <property type="term" value="C:proton-transporting ATP synthase complex"/>
    <property type="evidence" value="ECO:0007669"/>
    <property type="project" value="UniProtKB-KW"/>
</dbReference>
<evidence type="ECO:0000313" key="8">
    <source>
        <dbReference type="EMBL" id="TSD65585.1"/>
    </source>
</evidence>
<dbReference type="NCBIfam" id="NF009967">
    <property type="entry name" value="PRK13430.1"/>
    <property type="match status" value="1"/>
</dbReference>
<evidence type="ECO:0000256" key="4">
    <source>
        <dbReference type="ARBA" id="ARBA00023065"/>
    </source>
</evidence>
<keyword evidence="4 7" id="KW-0406">Ion transport</keyword>
<evidence type="ECO:0000256" key="1">
    <source>
        <dbReference type="ARBA" id="ARBA00004370"/>
    </source>
</evidence>
<keyword evidence="2 7" id="KW-0813">Transport</keyword>
<keyword evidence="6 7" id="KW-0066">ATP synthesis</keyword>
<dbReference type="GO" id="GO:0005886">
    <property type="term" value="C:plasma membrane"/>
    <property type="evidence" value="ECO:0007669"/>
    <property type="project" value="UniProtKB-SubCell"/>
</dbReference>
<evidence type="ECO:0000256" key="6">
    <source>
        <dbReference type="ARBA" id="ARBA00023310"/>
    </source>
</evidence>
<evidence type="ECO:0000256" key="3">
    <source>
        <dbReference type="ARBA" id="ARBA00022781"/>
    </source>
</evidence>
<evidence type="ECO:0000256" key="7">
    <source>
        <dbReference type="HAMAP-Rule" id="MF_01416"/>
    </source>
</evidence>
<keyword evidence="5 7" id="KW-0472">Membrane</keyword>
<dbReference type="AlphaFoldDB" id="A0A554SGV4"/>